<dbReference type="InterPro" id="IPR006059">
    <property type="entry name" value="SBP"/>
</dbReference>
<dbReference type="PROSITE" id="PS51318">
    <property type="entry name" value="TAT"/>
    <property type="match status" value="1"/>
</dbReference>
<dbReference type="InterPro" id="IPR006311">
    <property type="entry name" value="TAT_signal"/>
</dbReference>
<dbReference type="KEGG" id="tes:BW730_09205"/>
<proteinExistence type="predicted"/>
<evidence type="ECO:0000256" key="1">
    <source>
        <dbReference type="SAM" id="SignalP"/>
    </source>
</evidence>
<protein>
    <recommendedName>
        <fullName evidence="4">Sugar ABC transporter substrate-binding protein</fullName>
    </recommendedName>
</protein>
<evidence type="ECO:0000313" key="2">
    <source>
        <dbReference type="EMBL" id="AQP47643.1"/>
    </source>
</evidence>
<keyword evidence="3" id="KW-1185">Reference proteome</keyword>
<dbReference type="EMBL" id="CP019606">
    <property type="protein sequence ID" value="AQP47643.1"/>
    <property type="molecule type" value="Genomic_DNA"/>
</dbReference>
<organism evidence="2 3">
    <name type="scientific">Tessaracoccus aquimaris</name>
    <dbReference type="NCBI Taxonomy" id="1332264"/>
    <lineage>
        <taxon>Bacteria</taxon>
        <taxon>Bacillati</taxon>
        <taxon>Actinomycetota</taxon>
        <taxon>Actinomycetes</taxon>
        <taxon>Propionibacteriales</taxon>
        <taxon>Propionibacteriaceae</taxon>
        <taxon>Tessaracoccus</taxon>
    </lineage>
</organism>
<name>A0A1Q2CNF8_9ACTN</name>
<dbReference type="PANTHER" id="PTHR43649:SF30">
    <property type="entry name" value="ABC TRANSPORTER SUBSTRATE-BINDING PROTEIN"/>
    <property type="match status" value="1"/>
</dbReference>
<keyword evidence="1" id="KW-0732">Signal</keyword>
<reference evidence="3" key="1">
    <citation type="submission" date="2017-02" db="EMBL/GenBank/DDBJ databases">
        <title>Tessaracoccus aquaemaris sp. nov., isolated from the intestine of a Korean rockfish, Sebastes schlegelii, in a marine aquaculture pond.</title>
        <authorList>
            <person name="Tak E.J."/>
            <person name="Bae J.-W."/>
        </authorList>
    </citation>
    <scope>NUCLEOTIDE SEQUENCE [LARGE SCALE GENOMIC DNA]</scope>
    <source>
        <strain evidence="3">NSG39</strain>
    </source>
</reference>
<accession>A0A1Q2CNF8</accession>
<dbReference type="AlphaFoldDB" id="A0A1Q2CNF8"/>
<sequence length="513" mass="55067">MQIFSSTFGRRSLLLGGAAMATAAAGCSIDTGTPSAKPTAAGSEAAAEFVFDTTGVKLPTDKVAFRWLDSGDLKAKYLDPVIASFGEQHSNVTVTYDGAGWDQVNQVVPLGIRNGSAPDVFALPQNVPPQTAIAEGWVQPLDSVIPNFDKWRAAFPDTALIPGIHVFDGKVYSWPLNSTRRLEKMLFTSTDLADKAGVDPDAIKTWDDFRDAAKKLTGAGKPGYLVTGDHLWVVAMYLANTAGWRGVMTDGLDMRTGKYSFASDEFISAVEFLKSLVADGSVVPGYLTLKDADARAQFPAGIAGSMFNGPWDLRAWKEKSPDFNFTLNPLPSPDGKPYHIPFAERGANQTWLYAKTPIPEVAGVILNYLGSVEGQTKMVELTQGTLVSMIPEANESVDHALLDPNAKKAAELARELMRAAPQLELRTADAGKIKMELKPVEPGLQNVMQGIMSGQLPDAKKALAELDGKLQAALEGAFTAAKAAGADADFQQTVFPNWDPSKEYTQADYDALG</sequence>
<feature type="signal peptide" evidence="1">
    <location>
        <begin position="1"/>
        <end position="21"/>
    </location>
</feature>
<dbReference type="SUPFAM" id="SSF53850">
    <property type="entry name" value="Periplasmic binding protein-like II"/>
    <property type="match status" value="1"/>
</dbReference>
<dbReference type="Proteomes" id="UP000188145">
    <property type="component" value="Chromosome"/>
</dbReference>
<dbReference type="Pfam" id="PF01547">
    <property type="entry name" value="SBP_bac_1"/>
    <property type="match status" value="1"/>
</dbReference>
<dbReference type="STRING" id="1332264.BW730_09205"/>
<dbReference type="PANTHER" id="PTHR43649">
    <property type="entry name" value="ARABINOSE-BINDING PROTEIN-RELATED"/>
    <property type="match status" value="1"/>
</dbReference>
<evidence type="ECO:0008006" key="4">
    <source>
        <dbReference type="Google" id="ProtNLM"/>
    </source>
</evidence>
<evidence type="ECO:0000313" key="3">
    <source>
        <dbReference type="Proteomes" id="UP000188145"/>
    </source>
</evidence>
<dbReference type="OrthoDB" id="9780991at2"/>
<feature type="chain" id="PRO_5038770172" description="Sugar ABC transporter substrate-binding protein" evidence="1">
    <location>
        <begin position="22"/>
        <end position="513"/>
    </location>
</feature>
<dbReference type="Gene3D" id="3.40.190.10">
    <property type="entry name" value="Periplasmic binding protein-like II"/>
    <property type="match status" value="1"/>
</dbReference>
<gene>
    <name evidence="2" type="ORF">BW730_09205</name>
</gene>
<dbReference type="InterPro" id="IPR050490">
    <property type="entry name" value="Bact_solute-bd_prot1"/>
</dbReference>
<dbReference type="RefSeq" id="WP_077685972.1">
    <property type="nucleotide sequence ID" value="NZ_CP019606.1"/>
</dbReference>